<evidence type="ECO:0000313" key="1">
    <source>
        <dbReference type="EMBL" id="ASY45012.1"/>
    </source>
</evidence>
<sequence>MNADPALLFATARDERARRKAAWKAAGQGLSDRAAWDDAVWSNIEQRTGLAAADPACRQRQPQSWHPPAMIMMARSAWATAVKAETSLDATDPANVAKITALWTLFRWLKPAGWSPYFEAKA</sequence>
<evidence type="ECO:0000313" key="2">
    <source>
        <dbReference type="Proteomes" id="UP000217141"/>
    </source>
</evidence>
<organism evidence="1 2">
    <name type="scientific">Sphingobium xenophagum</name>
    <dbReference type="NCBI Taxonomy" id="121428"/>
    <lineage>
        <taxon>Bacteria</taxon>
        <taxon>Pseudomonadati</taxon>
        <taxon>Pseudomonadota</taxon>
        <taxon>Alphaproteobacteria</taxon>
        <taxon>Sphingomonadales</taxon>
        <taxon>Sphingomonadaceae</taxon>
        <taxon>Sphingobium</taxon>
    </lineage>
</organism>
<accession>A0A249MUP4</accession>
<protein>
    <submittedName>
        <fullName evidence="1">Uncharacterized protein</fullName>
    </submittedName>
</protein>
<name>A0A249MUP4_SPHXE</name>
<dbReference type="AlphaFoldDB" id="A0A249MUP4"/>
<dbReference type="RefSeq" id="WP_095687078.1">
    <property type="nucleotide sequence ID" value="NZ_CP022745.1"/>
</dbReference>
<gene>
    <name evidence="1" type="ORF">CJD35_11580</name>
</gene>
<reference evidence="1 2" key="1">
    <citation type="submission" date="2017-08" db="EMBL/GenBank/DDBJ databases">
        <title>Whole Genome Sequence of Sphingobium hydrophobicum C1: Insights into Adaption to the Electronic-waste Contaminated Sediment.</title>
        <authorList>
            <person name="Song D."/>
            <person name="Chen X."/>
            <person name="Xu M."/>
        </authorList>
    </citation>
    <scope>NUCLEOTIDE SEQUENCE [LARGE SCALE GENOMIC DNA]</scope>
    <source>
        <strain evidence="1 2">C1</strain>
    </source>
</reference>
<dbReference type="EMBL" id="CP022745">
    <property type="protein sequence ID" value="ASY45012.1"/>
    <property type="molecule type" value="Genomic_DNA"/>
</dbReference>
<dbReference type="Proteomes" id="UP000217141">
    <property type="component" value="Chromosome I"/>
</dbReference>
<proteinExistence type="predicted"/>
<dbReference type="KEGG" id="shyd:CJD35_11580"/>